<name>A0A9D5DK30_9CRYT</name>
<proteinExistence type="predicted"/>
<dbReference type="OrthoDB" id="340869at2759"/>
<accession>A0A9D5DK30</accession>
<dbReference type="Proteomes" id="UP001067231">
    <property type="component" value="Unassembled WGS sequence"/>
</dbReference>
<comment type="caution">
    <text evidence="1">The sequence shown here is derived from an EMBL/GenBank/DDBJ whole genome shotgun (WGS) entry which is preliminary data.</text>
</comment>
<sequence>MISFGRLRVWAQFATLLLLIMHGFGNKRLVKVDRFATEQNLMKLSQQGVLESGAREFISEESVGSLVDVIKGRQKSKWNEVIIGDIRVRIFNRKNIGAPRLVLDVEFGNPLNPLYYKSISSSDRCILLLGRHFQIHLRRVFELYLSRATYLSSESHTYFGGSRYFLGLSSSGISELEVVFGYIAAFFSRSILGSRNAVGDYLLGLQENGNKYFMPENYMRNIFLTVLNDRFRGEEQGREGFRDLYGDLRMCANLGDWRSLTREYGHYFKRKIKRLDVYLNEERVSVQRLERVLRNSLRKVQRYRPGFDHLKYLTKTNPFSELAGGILQVSSNRVRNRLTLMFPMTGQLKKRLPEVSHFMNRILANNERIDDLLKRQKWISGYNHEFEFNTENMYTNLLLSFFSKRPLNSRQELPNFNPLDVVEVWLQLLRDSHSPLGLTEPDSEFRNELTRHLGIKHMVIVIYSDKPISIRGVDILELSVKTREDRYWYLMRRWSSISYLIRRDLLPVLGIRYLPQREDYYFSTKYVYDNIPPPIISYLSDSYPESGL</sequence>
<evidence type="ECO:0000313" key="1">
    <source>
        <dbReference type="EMBL" id="KAJ1605232.1"/>
    </source>
</evidence>
<protein>
    <submittedName>
        <fullName evidence="1">Signal peptide-containing protein</fullName>
    </submittedName>
</protein>
<reference evidence="1" key="1">
    <citation type="submission" date="2022-10" db="EMBL/GenBank/DDBJ databases">
        <title>Adaptive evolution leads to modifications in subtelomeric GC content in a zoonotic Cryptosporidium species.</title>
        <authorList>
            <person name="Li J."/>
            <person name="Feng Y."/>
            <person name="Xiao L."/>
        </authorList>
    </citation>
    <scope>NUCLEOTIDE SEQUENCE</scope>
    <source>
        <strain evidence="1">33844</strain>
    </source>
</reference>
<gene>
    <name evidence="1" type="ORF">OJ253_3253</name>
</gene>
<dbReference type="EMBL" id="JAPCXC010000104">
    <property type="protein sequence ID" value="KAJ1605232.1"/>
    <property type="molecule type" value="Genomic_DNA"/>
</dbReference>
<dbReference type="AlphaFoldDB" id="A0A9D5DK30"/>
<organism evidence="1">
    <name type="scientific">Cryptosporidium canis</name>
    <dbReference type="NCBI Taxonomy" id="195482"/>
    <lineage>
        <taxon>Eukaryota</taxon>
        <taxon>Sar</taxon>
        <taxon>Alveolata</taxon>
        <taxon>Apicomplexa</taxon>
        <taxon>Conoidasida</taxon>
        <taxon>Coccidia</taxon>
        <taxon>Eucoccidiorida</taxon>
        <taxon>Eimeriorina</taxon>
        <taxon>Cryptosporidiidae</taxon>
        <taxon>Cryptosporidium</taxon>
    </lineage>
</organism>